<name>A0A2C9CTI5_9RHOB</name>
<keyword evidence="8" id="KW-1185">Reference proteome</keyword>
<proteinExistence type="inferred from homology"/>
<organism evidence="7 8">
    <name type="scientific">Pontivivens marinum</name>
    <dbReference type="NCBI Taxonomy" id="1690039"/>
    <lineage>
        <taxon>Bacteria</taxon>
        <taxon>Pseudomonadati</taxon>
        <taxon>Pseudomonadota</taxon>
        <taxon>Alphaproteobacteria</taxon>
        <taxon>Rhodobacterales</taxon>
        <taxon>Paracoccaceae</taxon>
        <taxon>Pontivivens</taxon>
    </lineage>
</organism>
<evidence type="ECO:0000256" key="5">
    <source>
        <dbReference type="PIRSR" id="PIRSR001227-2"/>
    </source>
</evidence>
<dbReference type="Pfam" id="PF01804">
    <property type="entry name" value="Penicil_amidase"/>
    <property type="match status" value="1"/>
</dbReference>
<keyword evidence="6" id="KW-1133">Transmembrane helix</keyword>
<dbReference type="PANTHER" id="PTHR34218">
    <property type="entry name" value="PEPTIDASE S45 PENICILLIN AMIDASE"/>
    <property type="match status" value="1"/>
</dbReference>
<sequence length="848" mass="93479">MLFGTGFRPALNQVKAAATAKLCNGWSIGVVTLFIWLARIFLGLGALFLLALALVWYLASGSLPEYDNRVEVAGLTSRVEIVRDRNAVPHIFGETNEDVYFGLGYAHAQDRLWQMTMLRRTAQGRLSELFGEATFDIDLLLRNLDLYGVARQMVANQSEETQAALRAYSAGVNARLGEVREEALGRGSPEFFLFSREISPWTPTDSIAVNRVMALQLSGHAGYEVRRAELSLLLDPERLRDVMPEAPRLATVGQPEFADLFDMQPSNTPLPERHAFDPVQDYGMAGASNAWAVDATRSASDSTLLASDPHLGLSAPSVWMLARLEFPDGGAIGGTIPGIPGIIAGRNEDFAWGLTTAYTDDQDLYIERLNPDDSSQYLTPDGYAQIETQDVLIGVGDEPARTVTLRRTRHGPVLPGTAFGADRITPPGHIAALAWTALDPSDRSMDTLIELQHARNISEGRAALEGLIAPSQNFTMADANSVAFVVGGKAPLRQDTHQGQGRMPVPGWVAQNDWQGYVPADQMPAIIDPRSGIVLNTNNRTTDREFPYHVSFVWGDTQRIQRARRLLTEREFHTADSFVEAQTDTVSQTARILLPLIGRDLWWTGSPVEDDALSPLRRVALERLAEWNGEMNEHGPEGLIYAAWVRHLQRNLVRDDLGGAMADRMTRLEPLFIERVFRDIDGASAWCDITTSQAVETCSDMALRALNDALAELRDKYGARVESWQWGDAHLAMQEHEVLGRIPGVALIASIVQPTGGGDDTLMRGRLSGEQPNPYANVHASGLRFVVDFGDPENSRYIISTGQSGHLLSRHYDDLSVLWRRGEYIPMSLNEERARADAIGVTVLAPRS</sequence>
<comment type="cofactor">
    <cofactor evidence="5">
        <name>Ca(2+)</name>
        <dbReference type="ChEBI" id="CHEBI:29108"/>
    </cofactor>
    <text evidence="5">Binds 1 Ca(2+) ion per dimer.</text>
</comment>
<keyword evidence="5" id="KW-0106">Calcium</keyword>
<dbReference type="InterPro" id="IPR002692">
    <property type="entry name" value="S45"/>
</dbReference>
<dbReference type="InterPro" id="IPR043146">
    <property type="entry name" value="Penicillin_amidase_N_B-knob"/>
</dbReference>
<evidence type="ECO:0000256" key="2">
    <source>
        <dbReference type="ARBA" id="ARBA00022801"/>
    </source>
</evidence>
<evidence type="ECO:0000313" key="7">
    <source>
        <dbReference type="EMBL" id="SOH93699.1"/>
    </source>
</evidence>
<feature type="binding site" evidence="5">
    <location>
        <position position="363"/>
    </location>
    <ligand>
        <name>Ca(2+)</name>
        <dbReference type="ChEBI" id="CHEBI:29108"/>
    </ligand>
</feature>
<dbReference type="CDD" id="cd03747">
    <property type="entry name" value="Ntn_PGA_like"/>
    <property type="match status" value="1"/>
</dbReference>
<evidence type="ECO:0000256" key="3">
    <source>
        <dbReference type="ARBA" id="ARBA00023145"/>
    </source>
</evidence>
<dbReference type="PIRSF" id="PIRSF001227">
    <property type="entry name" value="Pen_acylase"/>
    <property type="match status" value="1"/>
</dbReference>
<dbReference type="Gene3D" id="3.60.20.10">
    <property type="entry name" value="Glutamine Phosphoribosylpyrophosphate, subunit 1, domain 1"/>
    <property type="match status" value="1"/>
</dbReference>
<keyword evidence="6" id="KW-0472">Membrane</keyword>
<dbReference type="SUPFAM" id="SSF56235">
    <property type="entry name" value="N-terminal nucleophile aminohydrolases (Ntn hydrolases)"/>
    <property type="match status" value="1"/>
</dbReference>
<keyword evidence="6" id="KW-0812">Transmembrane</keyword>
<dbReference type="Gene3D" id="1.10.1400.10">
    <property type="match status" value="1"/>
</dbReference>
<feature type="active site" description="Nucleophile" evidence="4">
    <location>
        <position position="288"/>
    </location>
</feature>
<evidence type="ECO:0000313" key="8">
    <source>
        <dbReference type="Proteomes" id="UP000220034"/>
    </source>
</evidence>
<keyword evidence="2" id="KW-0378">Hydrolase</keyword>
<dbReference type="EMBL" id="OCTN01000002">
    <property type="protein sequence ID" value="SOH93699.1"/>
    <property type="molecule type" value="Genomic_DNA"/>
</dbReference>
<keyword evidence="3" id="KW-0865">Zymogen</keyword>
<feature type="transmembrane region" description="Helical" evidence="6">
    <location>
        <begin position="34"/>
        <end position="59"/>
    </location>
</feature>
<dbReference type="InterPro" id="IPR029055">
    <property type="entry name" value="Ntn_hydrolases_N"/>
</dbReference>
<dbReference type="Gene3D" id="2.30.120.10">
    <property type="match status" value="1"/>
</dbReference>
<keyword evidence="5" id="KW-0479">Metal-binding</keyword>
<accession>A0A2C9CTI5</accession>
<gene>
    <name evidence="7" type="ORF">SAMN06273572_102377</name>
</gene>
<dbReference type="PANTHER" id="PTHR34218:SF4">
    <property type="entry name" value="ACYL-HOMOSERINE LACTONE ACYLASE QUIP"/>
    <property type="match status" value="1"/>
</dbReference>
<dbReference type="AlphaFoldDB" id="A0A2C9CTI5"/>
<protein>
    <submittedName>
        <fullName evidence="7">Penicillin amidase</fullName>
    </submittedName>
</protein>
<dbReference type="InterPro" id="IPR023343">
    <property type="entry name" value="Penicillin_amidase_dom1"/>
</dbReference>
<comment type="similarity">
    <text evidence="1">Belongs to the peptidase S45 family.</text>
</comment>
<feature type="binding site" evidence="5">
    <location>
        <position position="360"/>
    </location>
    <ligand>
        <name>Ca(2+)</name>
        <dbReference type="ChEBI" id="CHEBI:29108"/>
    </ligand>
</feature>
<feature type="binding site" evidence="5">
    <location>
        <position position="224"/>
    </location>
    <ligand>
        <name>Ca(2+)</name>
        <dbReference type="ChEBI" id="CHEBI:29108"/>
    </ligand>
</feature>
<dbReference type="InterPro" id="IPR014395">
    <property type="entry name" value="Pen/GL7ACA/AHL_acylase"/>
</dbReference>
<evidence type="ECO:0000256" key="6">
    <source>
        <dbReference type="SAM" id="Phobius"/>
    </source>
</evidence>
<dbReference type="Proteomes" id="UP000220034">
    <property type="component" value="Unassembled WGS sequence"/>
</dbReference>
<dbReference type="GO" id="GO:0046872">
    <property type="term" value="F:metal ion binding"/>
    <property type="evidence" value="ECO:0007669"/>
    <property type="project" value="UniProtKB-KW"/>
</dbReference>
<dbReference type="InterPro" id="IPR043147">
    <property type="entry name" value="Penicillin_amidase_A-knob"/>
</dbReference>
<evidence type="ECO:0000256" key="1">
    <source>
        <dbReference type="ARBA" id="ARBA00006586"/>
    </source>
</evidence>
<dbReference type="GO" id="GO:0016811">
    <property type="term" value="F:hydrolase activity, acting on carbon-nitrogen (but not peptide) bonds, in linear amides"/>
    <property type="evidence" value="ECO:0007669"/>
    <property type="project" value="InterPro"/>
</dbReference>
<dbReference type="GO" id="GO:0017000">
    <property type="term" value="P:antibiotic biosynthetic process"/>
    <property type="evidence" value="ECO:0007669"/>
    <property type="project" value="InterPro"/>
</dbReference>
<dbReference type="Gene3D" id="1.10.439.10">
    <property type="entry name" value="Penicillin Amidohydrolase, domain 1"/>
    <property type="match status" value="1"/>
</dbReference>
<evidence type="ECO:0000256" key="4">
    <source>
        <dbReference type="PIRSR" id="PIRSR001227-1"/>
    </source>
</evidence>
<reference evidence="8" key="1">
    <citation type="submission" date="2017-09" db="EMBL/GenBank/DDBJ databases">
        <authorList>
            <person name="Varghese N."/>
            <person name="Submissions S."/>
        </authorList>
    </citation>
    <scope>NUCLEOTIDE SEQUENCE [LARGE SCALE GENOMIC DNA]</scope>
    <source>
        <strain evidence="8">C7</strain>
    </source>
</reference>